<dbReference type="RefSeq" id="XP_052124592.1">
    <property type="nucleotide sequence ID" value="XM_052268632.1"/>
</dbReference>
<name>A0A9C6WQK5_FRAOC</name>
<reference evidence="2" key="1">
    <citation type="submission" date="2025-08" db="UniProtKB">
        <authorList>
            <consortium name="RefSeq"/>
        </authorList>
    </citation>
    <scope>IDENTIFICATION</scope>
    <source>
        <tissue evidence="2">Whole organism</tissue>
    </source>
</reference>
<keyword evidence="1" id="KW-1185">Reference proteome</keyword>
<accession>A0A9C6WQK5</accession>
<gene>
    <name evidence="2" type="primary">LOC127749642</name>
</gene>
<evidence type="ECO:0000313" key="2">
    <source>
        <dbReference type="RefSeq" id="XP_052124592.1"/>
    </source>
</evidence>
<dbReference type="AlphaFoldDB" id="A0A9C6WQK5"/>
<organism evidence="1 2">
    <name type="scientific">Frankliniella occidentalis</name>
    <name type="common">Western flower thrips</name>
    <name type="synonym">Euthrips occidentalis</name>
    <dbReference type="NCBI Taxonomy" id="133901"/>
    <lineage>
        <taxon>Eukaryota</taxon>
        <taxon>Metazoa</taxon>
        <taxon>Ecdysozoa</taxon>
        <taxon>Arthropoda</taxon>
        <taxon>Hexapoda</taxon>
        <taxon>Insecta</taxon>
        <taxon>Pterygota</taxon>
        <taxon>Neoptera</taxon>
        <taxon>Paraneoptera</taxon>
        <taxon>Thysanoptera</taxon>
        <taxon>Terebrantia</taxon>
        <taxon>Thripoidea</taxon>
        <taxon>Thripidae</taxon>
        <taxon>Frankliniella</taxon>
    </lineage>
</organism>
<proteinExistence type="predicted"/>
<dbReference type="OrthoDB" id="7692677at2759"/>
<protein>
    <submittedName>
        <fullName evidence="2">Uncharacterized protein LOC127749642</fullName>
    </submittedName>
</protein>
<sequence length="800" mass="91701">MYLSLNGFSCRQTRPHCGGRRFDTLNSFANHLRRDHPLEPDQEGNVQQVDLNVGAEEEVVGPDQDINDQLPHEDVEPELAVFVRSYCAGVLGFVSKLYGLPHVNRALVSSILNSVAEFLMCGHLEFLETSVERIFTHVEGHEQDKISVRQMFSVMKNPFNHLKTEHQRFSVLSDSCPSLKPSPYFIGQLNNEMVRRGDVMLPGQVGVKGQVVPLRHTLKQFLELPGVLQEILHHMDFLNNEEQVVSNVIQGTLWRESSENFGDKLVLPLNLCYDDFVPDNTLMAHGGDTELGPLYCSIPVLPAKYLGALENIFVASIFLTKHRKLFGNAAVFRPVIEELQFLYNEGIEVITENGMFKIYFCLCCVLGDNKGINEICGFSKSFSANFYCRFCRGHKTVLQYEIVCNAEIRTRDNYAVDVAANNFQTTGVHEECVWNAVPNFHCSSSISCDLQHDICEGDLWVCLSRILWCLMYEQGYFDLELLKQRVEGFNYGCLEVGNRPPLHILTREKLQSEQCPFSAAEMLCFARYLGEFVGHLVPEDDVYWQFYVCHRTLLDVLFAPSFIRGAENYVEAIIQEHHATFLRLFNEPLKPKQHLMLHYKSIMLRVGPLVHLWSMRFESKHRELKDYVISTNSRIDLPLTVFIKNQLRFCHRLISKRGLAPEVIAGPSHQYVFANVEHYFDCNGPGVPEENDHCRVASWVKVFNSPFQKGLCVLLRIEDNVPVFGRISSVLLSDPFRVSFIINVLQPIHFNFHLHAYIVESTDSQKNEWTTTNLPQLKTVKDRLVDQPAKTFTKQLYYTQ</sequence>
<dbReference type="KEGG" id="foc:127749642"/>
<dbReference type="GeneID" id="127749642"/>
<evidence type="ECO:0000313" key="1">
    <source>
        <dbReference type="Proteomes" id="UP000504606"/>
    </source>
</evidence>
<dbReference type="Proteomes" id="UP000504606">
    <property type="component" value="Unplaced"/>
</dbReference>